<organism evidence="1">
    <name type="scientific">freshwater metagenome</name>
    <dbReference type="NCBI Taxonomy" id="449393"/>
    <lineage>
        <taxon>unclassified sequences</taxon>
        <taxon>metagenomes</taxon>
        <taxon>ecological metagenomes</taxon>
    </lineage>
</organism>
<name>A0A6J7KWU4_9ZZZZ</name>
<gene>
    <name evidence="1" type="ORF">UFOPK3879_00553</name>
</gene>
<sequence>MTPPILRDDYLEKPIPRRLQGTHPHFAQIMKRHAEAVATRLPCYQDPVSGLSVMTAEFLASRNYCCESGCRHCPYVAD</sequence>
<reference evidence="1" key="1">
    <citation type="submission" date="2020-05" db="EMBL/GenBank/DDBJ databases">
        <authorList>
            <person name="Chiriac C."/>
            <person name="Salcher M."/>
            <person name="Ghai R."/>
            <person name="Kavagutti S V."/>
        </authorList>
    </citation>
    <scope>NUCLEOTIDE SEQUENCE</scope>
</reference>
<dbReference type="AlphaFoldDB" id="A0A6J7KWU4"/>
<dbReference type="EMBL" id="CAFBNR010000018">
    <property type="protein sequence ID" value="CAB4960177.1"/>
    <property type="molecule type" value="Genomic_DNA"/>
</dbReference>
<proteinExistence type="predicted"/>
<accession>A0A6J7KWU4</accession>
<protein>
    <submittedName>
        <fullName evidence="1">Unannotated protein</fullName>
    </submittedName>
</protein>
<dbReference type="Pfam" id="PF17653">
    <property type="entry name" value="DUF5522"/>
    <property type="match status" value="1"/>
</dbReference>
<evidence type="ECO:0000313" key="1">
    <source>
        <dbReference type="EMBL" id="CAB4960177.1"/>
    </source>
</evidence>
<dbReference type="InterPro" id="IPR040807">
    <property type="entry name" value="DUF5522"/>
</dbReference>